<evidence type="ECO:0000313" key="1">
    <source>
        <dbReference type="EMBL" id="EQC32581.1"/>
    </source>
</evidence>
<dbReference type="OrthoDB" id="71244at2759"/>
<accession>T0QCZ3</accession>
<organism evidence="1 2">
    <name type="scientific">Saprolegnia diclina (strain VS20)</name>
    <dbReference type="NCBI Taxonomy" id="1156394"/>
    <lineage>
        <taxon>Eukaryota</taxon>
        <taxon>Sar</taxon>
        <taxon>Stramenopiles</taxon>
        <taxon>Oomycota</taxon>
        <taxon>Saprolegniomycetes</taxon>
        <taxon>Saprolegniales</taxon>
        <taxon>Saprolegniaceae</taxon>
        <taxon>Saprolegnia</taxon>
    </lineage>
</organism>
<gene>
    <name evidence="1" type="ORF">SDRG_09899</name>
</gene>
<dbReference type="GeneID" id="19950626"/>
<evidence type="ECO:0000313" key="2">
    <source>
        <dbReference type="Proteomes" id="UP000030762"/>
    </source>
</evidence>
<dbReference type="EMBL" id="JH767163">
    <property type="protein sequence ID" value="EQC32581.1"/>
    <property type="molecule type" value="Genomic_DNA"/>
</dbReference>
<proteinExistence type="predicted"/>
<reference evidence="1 2" key="1">
    <citation type="submission" date="2012-04" db="EMBL/GenBank/DDBJ databases">
        <title>The Genome Sequence of Saprolegnia declina VS20.</title>
        <authorList>
            <consortium name="The Broad Institute Genome Sequencing Platform"/>
            <person name="Russ C."/>
            <person name="Nusbaum C."/>
            <person name="Tyler B."/>
            <person name="van West P."/>
            <person name="Dieguez-Uribeondo J."/>
            <person name="de Bruijn I."/>
            <person name="Tripathy S."/>
            <person name="Jiang R."/>
            <person name="Young S.K."/>
            <person name="Zeng Q."/>
            <person name="Gargeya S."/>
            <person name="Fitzgerald M."/>
            <person name="Haas B."/>
            <person name="Abouelleil A."/>
            <person name="Alvarado L."/>
            <person name="Arachchi H.M."/>
            <person name="Berlin A."/>
            <person name="Chapman S.B."/>
            <person name="Goldberg J."/>
            <person name="Griggs A."/>
            <person name="Gujja S."/>
            <person name="Hansen M."/>
            <person name="Howarth C."/>
            <person name="Imamovic A."/>
            <person name="Larimer J."/>
            <person name="McCowen C."/>
            <person name="Montmayeur A."/>
            <person name="Murphy C."/>
            <person name="Neiman D."/>
            <person name="Pearson M."/>
            <person name="Priest M."/>
            <person name="Roberts A."/>
            <person name="Saif S."/>
            <person name="Shea T."/>
            <person name="Sisk P."/>
            <person name="Sykes S."/>
            <person name="Wortman J."/>
            <person name="Nusbaum C."/>
            <person name="Birren B."/>
        </authorList>
    </citation>
    <scope>NUCLEOTIDE SEQUENCE [LARGE SCALE GENOMIC DNA]</scope>
    <source>
        <strain evidence="1 2">VS20</strain>
    </source>
</reference>
<name>T0QCZ3_SAPDV</name>
<protein>
    <submittedName>
        <fullName evidence="1">Uncharacterized protein</fullName>
    </submittedName>
</protein>
<dbReference type="InParanoid" id="T0QCZ3"/>
<dbReference type="AlphaFoldDB" id="T0QCZ3"/>
<dbReference type="GO" id="GO:0061640">
    <property type="term" value="P:cytoskeleton-dependent cytokinesis"/>
    <property type="evidence" value="ECO:0007669"/>
    <property type="project" value="InterPro"/>
</dbReference>
<dbReference type="InterPro" id="IPR009991">
    <property type="entry name" value="DCTN3"/>
</dbReference>
<dbReference type="RefSeq" id="XP_008614082.1">
    <property type="nucleotide sequence ID" value="XM_008615860.1"/>
</dbReference>
<dbReference type="VEuPathDB" id="FungiDB:SDRG_09899"/>
<keyword evidence="2" id="KW-1185">Reference proteome</keyword>
<dbReference type="Proteomes" id="UP000030762">
    <property type="component" value="Unassembled WGS sequence"/>
</dbReference>
<sequence>MRDDATMDAELSSLERRLADLYGAVGMVSGTGNVPSLHVRLHELSEKLHQVENSIDPPNVGPLHLAYEQNKKLLAPGFLGELKLQSQPASGSLEQTTKIIILTSHDMVQTMSTDAQMIQELGRYVALPAIAPATHATLTRAETSNLILGQQVLARHAQVEALLLRYADVMESISKKFQLYDQVLSQLEASR</sequence>
<dbReference type="Pfam" id="PF07426">
    <property type="entry name" value="Dynactin_p22"/>
    <property type="match status" value="1"/>
</dbReference>
<dbReference type="OMA" id="PLHLAYE"/>
<dbReference type="GO" id="GO:0005869">
    <property type="term" value="C:dynactin complex"/>
    <property type="evidence" value="ECO:0007669"/>
    <property type="project" value="InterPro"/>
</dbReference>